<name>A0A8H5BKY2_9AGAR</name>
<dbReference type="AlphaFoldDB" id="A0A8H5BKY2"/>
<reference evidence="1 2" key="1">
    <citation type="journal article" date="2020" name="ISME J.">
        <title>Uncovering the hidden diversity of litter-decomposition mechanisms in mushroom-forming fungi.</title>
        <authorList>
            <person name="Floudas D."/>
            <person name="Bentzer J."/>
            <person name="Ahren D."/>
            <person name="Johansson T."/>
            <person name="Persson P."/>
            <person name="Tunlid A."/>
        </authorList>
    </citation>
    <scope>NUCLEOTIDE SEQUENCE [LARGE SCALE GENOMIC DNA]</scope>
    <source>
        <strain evidence="1 2">CBS 101986</strain>
    </source>
</reference>
<dbReference type="EMBL" id="JAACJJ010000015">
    <property type="protein sequence ID" value="KAF5325280.1"/>
    <property type="molecule type" value="Genomic_DNA"/>
</dbReference>
<organism evidence="1 2">
    <name type="scientific">Psilocybe cf. subviscida</name>
    <dbReference type="NCBI Taxonomy" id="2480587"/>
    <lineage>
        <taxon>Eukaryota</taxon>
        <taxon>Fungi</taxon>
        <taxon>Dikarya</taxon>
        <taxon>Basidiomycota</taxon>
        <taxon>Agaricomycotina</taxon>
        <taxon>Agaricomycetes</taxon>
        <taxon>Agaricomycetidae</taxon>
        <taxon>Agaricales</taxon>
        <taxon>Agaricineae</taxon>
        <taxon>Strophariaceae</taxon>
        <taxon>Psilocybe</taxon>
    </lineage>
</organism>
<accession>A0A8H5BKY2</accession>
<evidence type="ECO:0000313" key="1">
    <source>
        <dbReference type="EMBL" id="KAF5325280.1"/>
    </source>
</evidence>
<comment type="caution">
    <text evidence="1">The sequence shown here is derived from an EMBL/GenBank/DDBJ whole genome shotgun (WGS) entry which is preliminary data.</text>
</comment>
<sequence length="93" mass="10518">MSLHERVWTWTWTWKGIERVPRSFVGYEDADAVLVDAGLLNAMTQLAVYGLLCVRRVPNTERRATYIRYALSGTRFCSIIGTKSLTAPARDAP</sequence>
<dbReference type="Proteomes" id="UP000567179">
    <property type="component" value="Unassembled WGS sequence"/>
</dbReference>
<gene>
    <name evidence="1" type="ORF">D9619_009843</name>
</gene>
<evidence type="ECO:0000313" key="2">
    <source>
        <dbReference type="Proteomes" id="UP000567179"/>
    </source>
</evidence>
<proteinExistence type="predicted"/>
<protein>
    <submittedName>
        <fullName evidence="1">Uncharacterized protein</fullName>
    </submittedName>
</protein>
<keyword evidence="2" id="KW-1185">Reference proteome</keyword>